<dbReference type="EMBL" id="QLNI01000070">
    <property type="protein sequence ID" value="RAM00039.1"/>
    <property type="molecule type" value="Genomic_DNA"/>
</dbReference>
<dbReference type="Pfam" id="PF13386">
    <property type="entry name" value="DsbD_2"/>
    <property type="match status" value="1"/>
</dbReference>
<dbReference type="RefSeq" id="WP_111960396.1">
    <property type="nucleotide sequence ID" value="NZ_CP036313.1"/>
</dbReference>
<evidence type="ECO:0000313" key="6">
    <source>
        <dbReference type="Proteomes" id="UP000293902"/>
    </source>
</evidence>
<name>A0A328F6P2_9BACT</name>
<proteinExistence type="predicted"/>
<evidence type="ECO:0000256" key="1">
    <source>
        <dbReference type="SAM" id="Phobius"/>
    </source>
</evidence>
<reference evidence="4 5" key="1">
    <citation type="submission" date="2018-06" db="EMBL/GenBank/DDBJ databases">
        <title>Complete Genome Sequence of Desulfobacter hydrogenophilus (DSM3380).</title>
        <authorList>
            <person name="Marietou A."/>
            <person name="Schreiber L."/>
            <person name="Marshall I."/>
            <person name="Jorgensen B."/>
        </authorList>
    </citation>
    <scope>NUCLEOTIDE SEQUENCE [LARGE SCALE GENOMIC DNA]</scope>
    <source>
        <strain evidence="4 5">DSM 3380</strain>
    </source>
</reference>
<keyword evidence="1" id="KW-1133">Transmembrane helix</keyword>
<feature type="transmembrane region" description="Helical" evidence="1">
    <location>
        <begin position="210"/>
        <end position="228"/>
    </location>
</feature>
<dbReference type="Proteomes" id="UP000248798">
    <property type="component" value="Unassembled WGS sequence"/>
</dbReference>
<evidence type="ECO:0000313" key="4">
    <source>
        <dbReference type="EMBL" id="RAM00039.1"/>
    </source>
</evidence>
<evidence type="ECO:0000259" key="2">
    <source>
        <dbReference type="Pfam" id="PF13386"/>
    </source>
</evidence>
<dbReference type="PANTHER" id="PTHR42208">
    <property type="entry name" value="HEAVY METAL TRANSPORTER-RELATED"/>
    <property type="match status" value="1"/>
</dbReference>
<dbReference type="InterPro" id="IPR039447">
    <property type="entry name" value="UreH-like_TM_dom"/>
</dbReference>
<evidence type="ECO:0000313" key="5">
    <source>
        <dbReference type="Proteomes" id="UP000248798"/>
    </source>
</evidence>
<keyword evidence="1" id="KW-0812">Transmembrane</keyword>
<feature type="transmembrane region" description="Helical" evidence="1">
    <location>
        <begin position="47"/>
        <end position="67"/>
    </location>
</feature>
<gene>
    <name evidence="4" type="ORF">DO021_21190</name>
    <name evidence="3" type="ORF">EYB58_00415</name>
</gene>
<keyword evidence="1" id="KW-0472">Membrane</keyword>
<feature type="transmembrane region" description="Helical" evidence="1">
    <location>
        <begin position="87"/>
        <end position="107"/>
    </location>
</feature>
<organism evidence="4 5">
    <name type="scientific">Desulfobacter hydrogenophilus</name>
    <dbReference type="NCBI Taxonomy" id="2291"/>
    <lineage>
        <taxon>Bacteria</taxon>
        <taxon>Pseudomonadati</taxon>
        <taxon>Thermodesulfobacteriota</taxon>
        <taxon>Desulfobacteria</taxon>
        <taxon>Desulfobacterales</taxon>
        <taxon>Desulfobacteraceae</taxon>
        <taxon>Desulfobacter</taxon>
    </lineage>
</organism>
<keyword evidence="6" id="KW-1185">Reference proteome</keyword>
<dbReference type="AlphaFoldDB" id="A0A328F6P2"/>
<dbReference type="EMBL" id="CP036313">
    <property type="protein sequence ID" value="QBH11515.1"/>
    <property type="molecule type" value="Genomic_DNA"/>
</dbReference>
<feature type="domain" description="Urease accessory protein UreH-like transmembrane" evidence="2">
    <location>
        <begin position="10"/>
        <end position="217"/>
    </location>
</feature>
<dbReference type="PANTHER" id="PTHR42208:SF1">
    <property type="entry name" value="HEAVY METAL TRANSPORTER"/>
    <property type="match status" value="1"/>
</dbReference>
<accession>A0A328F6P2</accession>
<reference evidence="3 6" key="2">
    <citation type="submission" date="2019-02" db="EMBL/GenBank/DDBJ databases">
        <title>Complete genome sequence of Desulfobacter hydrogenophilus AcRS1.</title>
        <authorList>
            <person name="Marietou A."/>
            <person name="Lund M.B."/>
            <person name="Marshall I.P.G."/>
            <person name="Schreiber L."/>
            <person name="Jorgensen B."/>
        </authorList>
    </citation>
    <scope>NUCLEOTIDE SEQUENCE [LARGE SCALE GENOMIC DNA]</scope>
    <source>
        <strain evidence="3 6">AcRS1</strain>
    </source>
</reference>
<dbReference type="OrthoDB" id="9798690at2"/>
<feature type="transmembrane region" description="Helical" evidence="1">
    <location>
        <begin position="172"/>
        <end position="198"/>
    </location>
</feature>
<evidence type="ECO:0000313" key="3">
    <source>
        <dbReference type="EMBL" id="QBH11515.1"/>
    </source>
</evidence>
<feature type="transmembrane region" description="Helical" evidence="1">
    <location>
        <begin position="139"/>
        <end position="160"/>
    </location>
</feature>
<protein>
    <submittedName>
        <fullName evidence="3">Sulfite exporter TauE/SafE family protein</fullName>
    </submittedName>
</protein>
<dbReference type="Proteomes" id="UP000293902">
    <property type="component" value="Chromosome"/>
</dbReference>
<sequence>MMQASSLLSLFLLGLSGTGHCLGMCGPLILAFPGKSGKFDSHLCYHAGRIITYTGIGVLMGSLGLALAKLASVTGLDYLATLARIQLVFSLLAGIFLVLFGLGQLGILGQSEWLMISNPQIIPGYRFIVRSAFQRSDRWLMVITGMFMGFIPCGLSFAAFSRALAASRPMEGGLFLLAFGLGTLPGLLLLGTGASVIARRYRRHFDLFSGMLMIGMAASLLLDGIAALF</sequence>